<evidence type="ECO:0000313" key="2">
    <source>
        <dbReference type="EMBL" id="KAK8852013.1"/>
    </source>
</evidence>
<feature type="transmembrane region" description="Helical" evidence="1">
    <location>
        <begin position="285"/>
        <end position="306"/>
    </location>
</feature>
<organism evidence="2 3">
    <name type="scientific">Apiospora arundinis</name>
    <dbReference type="NCBI Taxonomy" id="335852"/>
    <lineage>
        <taxon>Eukaryota</taxon>
        <taxon>Fungi</taxon>
        <taxon>Dikarya</taxon>
        <taxon>Ascomycota</taxon>
        <taxon>Pezizomycotina</taxon>
        <taxon>Sordariomycetes</taxon>
        <taxon>Xylariomycetidae</taxon>
        <taxon>Amphisphaeriales</taxon>
        <taxon>Apiosporaceae</taxon>
        <taxon>Apiospora</taxon>
    </lineage>
</organism>
<evidence type="ECO:0000256" key="1">
    <source>
        <dbReference type="SAM" id="Phobius"/>
    </source>
</evidence>
<keyword evidence="1" id="KW-0812">Transmembrane</keyword>
<accession>A0ABR2HSQ1</accession>
<comment type="caution">
    <text evidence="2">The sequence shown here is derived from an EMBL/GenBank/DDBJ whole genome shotgun (WGS) entry which is preliminary data.</text>
</comment>
<dbReference type="EMBL" id="JAPCWZ010000009">
    <property type="protein sequence ID" value="KAK8852013.1"/>
    <property type="molecule type" value="Genomic_DNA"/>
</dbReference>
<proteinExistence type="predicted"/>
<reference evidence="2 3" key="1">
    <citation type="journal article" date="2024" name="IMA Fungus">
        <title>Apiospora arundinis, a panoply of carbohydrate-active enzymes and secondary metabolites.</title>
        <authorList>
            <person name="Sorensen T."/>
            <person name="Petersen C."/>
            <person name="Muurmann A.T."/>
            <person name="Christiansen J.V."/>
            <person name="Brundto M.L."/>
            <person name="Overgaard C.K."/>
            <person name="Boysen A.T."/>
            <person name="Wollenberg R.D."/>
            <person name="Larsen T.O."/>
            <person name="Sorensen J.L."/>
            <person name="Nielsen K.L."/>
            <person name="Sondergaard T.E."/>
        </authorList>
    </citation>
    <scope>NUCLEOTIDE SEQUENCE [LARGE SCALE GENOMIC DNA]</scope>
    <source>
        <strain evidence="2 3">AAU 773</strain>
    </source>
</reference>
<name>A0ABR2HSQ1_9PEZI</name>
<dbReference type="Proteomes" id="UP001390339">
    <property type="component" value="Unassembled WGS sequence"/>
</dbReference>
<protein>
    <submittedName>
        <fullName evidence="2">Uncharacterized protein</fullName>
    </submittedName>
</protein>
<sequence>MSATVTEFAGYTRANYGPLTTTFTPDPSCATAAADELLIVKGNDVNKGVGFPKCINSVKNLASCYPSGSKVSSMFSESLWGLGYFSPGVACPSGWSTAGVMARATGAKGEKLDGWNGTGSLSGDDVWTKGDNEWLQGVPMLEIYRQMMTPEETMAVCCPSGYQAANNARNCMSSITPLTALKDWDGKICNGGTYVLASSYATATIVISGSVTTEVWSAVTSGPGGGVSTWESTTMMPLSTWHESSEIRDMTVMTVVDSVPLIHRASDVKPNAAASSLTPMSGGSVLTLLPLVTVVLSMLGGARSLFR</sequence>
<keyword evidence="1" id="KW-0472">Membrane</keyword>
<keyword evidence="1" id="KW-1133">Transmembrane helix</keyword>
<gene>
    <name evidence="2" type="ORF">PGQ11_014492</name>
</gene>
<keyword evidence="3" id="KW-1185">Reference proteome</keyword>
<evidence type="ECO:0000313" key="3">
    <source>
        <dbReference type="Proteomes" id="UP001390339"/>
    </source>
</evidence>